<dbReference type="Proteomes" id="UP001549047">
    <property type="component" value="Unassembled WGS sequence"/>
</dbReference>
<comment type="caution">
    <text evidence="1">The sequence shown here is derived from an EMBL/GenBank/DDBJ whole genome shotgun (WGS) entry which is preliminary data.</text>
</comment>
<protein>
    <submittedName>
        <fullName evidence="1">Uncharacterized protein</fullName>
    </submittedName>
</protein>
<reference evidence="1 2" key="1">
    <citation type="submission" date="2024-06" db="EMBL/GenBank/DDBJ databases">
        <title>Genomic Encyclopedia of Type Strains, Phase IV (KMG-IV): sequencing the most valuable type-strain genomes for metagenomic binning, comparative biology and taxonomic classification.</title>
        <authorList>
            <person name="Goeker M."/>
        </authorList>
    </citation>
    <scope>NUCLEOTIDE SEQUENCE [LARGE SCALE GENOMIC DNA]</scope>
    <source>
        <strain evidence="1 2">DSM 29780</strain>
    </source>
</reference>
<accession>A0ABV2ITG3</accession>
<sequence>MPKNVTYEFENLSDILETLHNTTASLKGFSNLLDIALHNGGGDLQGDAFGICNILDNLIFDLEEIASATRLEFDRVKASDLRLRPLEYAATRFKLPVEDVADIILMVTNIDVAALQRSKDTARKSTTTVETTEIVTTTTVEDVDIGSIAQSLNLKQATVERVIQELVSAHPNLSIQAPKSMAG</sequence>
<name>A0ABV2ITG3_9HYPH</name>
<proteinExistence type="predicted"/>
<gene>
    <name evidence="1" type="ORF">ABID16_000086</name>
</gene>
<keyword evidence="2" id="KW-1185">Reference proteome</keyword>
<dbReference type="EMBL" id="JBEPMB010000001">
    <property type="protein sequence ID" value="MET3611781.1"/>
    <property type="molecule type" value="Genomic_DNA"/>
</dbReference>
<evidence type="ECO:0000313" key="2">
    <source>
        <dbReference type="Proteomes" id="UP001549047"/>
    </source>
</evidence>
<organism evidence="1 2">
    <name type="scientific">Rhizobium aquaticum</name>
    <dbReference type="NCBI Taxonomy" id="1549636"/>
    <lineage>
        <taxon>Bacteria</taxon>
        <taxon>Pseudomonadati</taxon>
        <taxon>Pseudomonadota</taxon>
        <taxon>Alphaproteobacteria</taxon>
        <taxon>Hyphomicrobiales</taxon>
        <taxon>Rhizobiaceae</taxon>
        <taxon>Rhizobium/Agrobacterium group</taxon>
        <taxon>Rhizobium</taxon>
    </lineage>
</organism>
<evidence type="ECO:0000313" key="1">
    <source>
        <dbReference type="EMBL" id="MET3611781.1"/>
    </source>
</evidence>
<dbReference type="RefSeq" id="WP_354554049.1">
    <property type="nucleotide sequence ID" value="NZ_JBEPMB010000001.1"/>
</dbReference>